<name>A0A163PS94_9CELL</name>
<gene>
    <name evidence="2" type="ORF">OERS_17740</name>
    <name evidence="1" type="ORF">OJAG_37790</name>
</gene>
<evidence type="ECO:0000313" key="2">
    <source>
        <dbReference type="EMBL" id="OCI31501.1"/>
    </source>
</evidence>
<sequence length="42" mass="4857">MWQPLDVVEAVRHRAGAWGVLWAGVSSPFRFTFGWLRLLPVF</sequence>
<evidence type="ECO:0000313" key="4">
    <source>
        <dbReference type="Proteomes" id="UP000093412"/>
    </source>
</evidence>
<organism evidence="1 3">
    <name type="scientific">Oerskovia enterophila</name>
    <dbReference type="NCBI Taxonomy" id="43678"/>
    <lineage>
        <taxon>Bacteria</taxon>
        <taxon>Bacillati</taxon>
        <taxon>Actinomycetota</taxon>
        <taxon>Actinomycetes</taxon>
        <taxon>Micrococcales</taxon>
        <taxon>Cellulomonadaceae</taxon>
        <taxon>Oerskovia</taxon>
    </lineage>
</organism>
<evidence type="ECO:0000313" key="3">
    <source>
        <dbReference type="Proteomes" id="UP000076447"/>
    </source>
</evidence>
<dbReference type="Proteomes" id="UP000093412">
    <property type="component" value="Unassembled WGS sequence"/>
</dbReference>
<protein>
    <submittedName>
        <fullName evidence="1">Uncharacterized protein</fullName>
    </submittedName>
</protein>
<keyword evidence="4" id="KW-1185">Reference proteome</keyword>
<dbReference type="EMBL" id="LRIE01000085">
    <property type="protein sequence ID" value="KZM33460.1"/>
    <property type="molecule type" value="Genomic_DNA"/>
</dbReference>
<evidence type="ECO:0000313" key="1">
    <source>
        <dbReference type="EMBL" id="KZM33460.1"/>
    </source>
</evidence>
<reference evidence="1 3" key="1">
    <citation type="submission" date="2016-01" db="EMBL/GenBank/DDBJ databases">
        <title>Genome sequence of Oerskovia enterophila VJag, an agar and cellulose degrading bacterium.</title>
        <authorList>
            <person name="Poehlein A."/>
            <person name="Jag V."/>
            <person name="Bengelsdorf F."/>
            <person name="Duerre P."/>
            <person name="Daniel R."/>
        </authorList>
    </citation>
    <scope>NUCLEOTIDE SEQUENCE [LARGE SCALE GENOMIC DNA]</scope>
    <source>
        <strain evidence="1 3">VJag</strain>
    </source>
</reference>
<reference evidence="2 4" key="2">
    <citation type="submission" date="2016-06" db="EMBL/GenBank/DDBJ databases">
        <title>Genome sequence of Oerskovia enterophila DSM 43852.</title>
        <authorList>
            <person name="Poehlein A."/>
            <person name="Jag V."/>
            <person name="Bengelsdorf F.R."/>
            <person name="Daniel R."/>
            <person name="Duerre P."/>
        </authorList>
    </citation>
    <scope>NUCLEOTIDE SEQUENCE [LARGE SCALE GENOMIC DNA]</scope>
    <source>
        <strain evidence="2 4">DSM 43852</strain>
    </source>
</reference>
<accession>A0A163PS94</accession>
<dbReference type="EMBL" id="MAQA01000017">
    <property type="protein sequence ID" value="OCI31501.1"/>
    <property type="molecule type" value="Genomic_DNA"/>
</dbReference>
<comment type="caution">
    <text evidence="1">The sequence shown here is derived from an EMBL/GenBank/DDBJ whole genome shotgun (WGS) entry which is preliminary data.</text>
</comment>
<proteinExistence type="predicted"/>
<dbReference type="STRING" id="43678.OJAG_37790"/>
<dbReference type="RefSeq" id="WP_269452554.1">
    <property type="nucleotide sequence ID" value="NZ_JBIVFZ010000002.1"/>
</dbReference>
<dbReference type="PATRIC" id="fig|43678.3.peg.3948"/>
<dbReference type="AlphaFoldDB" id="A0A163PS94"/>
<dbReference type="Proteomes" id="UP000076447">
    <property type="component" value="Unassembled WGS sequence"/>
</dbReference>